<proteinExistence type="predicted"/>
<reference evidence="1" key="1">
    <citation type="journal article" date="2020" name="Nature">
        <title>Giant virus diversity and host interactions through global metagenomics.</title>
        <authorList>
            <person name="Schulz F."/>
            <person name="Roux S."/>
            <person name="Paez-Espino D."/>
            <person name="Jungbluth S."/>
            <person name="Walsh D.A."/>
            <person name="Denef V.J."/>
            <person name="McMahon K.D."/>
            <person name="Konstantinidis K.T."/>
            <person name="Eloe-Fadrosh E.A."/>
            <person name="Kyrpides N.C."/>
            <person name="Woyke T."/>
        </authorList>
    </citation>
    <scope>NUCLEOTIDE SEQUENCE</scope>
    <source>
        <strain evidence="1">GVMAG-M-3300017651-5</strain>
    </source>
</reference>
<name>A0A6C0BLP5_9ZZZZ</name>
<dbReference type="AlphaFoldDB" id="A0A6C0BLP5"/>
<protein>
    <submittedName>
        <fullName evidence="1">Uncharacterized protein</fullName>
    </submittedName>
</protein>
<accession>A0A6C0BLP5</accession>
<organism evidence="1">
    <name type="scientific">viral metagenome</name>
    <dbReference type="NCBI Taxonomy" id="1070528"/>
    <lineage>
        <taxon>unclassified sequences</taxon>
        <taxon>metagenomes</taxon>
        <taxon>organismal metagenomes</taxon>
    </lineage>
</organism>
<sequence>MNNLNNIQAHIHNIIPHHLPQELIPYLVIV</sequence>
<dbReference type="EMBL" id="MN739194">
    <property type="protein sequence ID" value="QHS92960.1"/>
    <property type="molecule type" value="Genomic_DNA"/>
</dbReference>
<evidence type="ECO:0000313" key="1">
    <source>
        <dbReference type="EMBL" id="QHS92960.1"/>
    </source>
</evidence>